<dbReference type="EMBL" id="VFQX01000019">
    <property type="protein sequence ID" value="KAF0980363.1"/>
    <property type="molecule type" value="Genomic_DNA"/>
</dbReference>
<dbReference type="OrthoDB" id="10255015at2759"/>
<dbReference type="OMA" id="IRKLLDW"/>
<protein>
    <submittedName>
        <fullName evidence="2">Uncharacterized protein</fullName>
    </submittedName>
</protein>
<feature type="transmembrane region" description="Helical" evidence="1">
    <location>
        <begin position="404"/>
        <end position="435"/>
    </location>
</feature>
<keyword evidence="3" id="KW-1185">Reference proteome</keyword>
<reference evidence="2 3" key="1">
    <citation type="journal article" date="2019" name="Sci. Rep.">
        <title>Nanopore sequencing improves the draft genome of the human pathogenic amoeba Naegleria fowleri.</title>
        <authorList>
            <person name="Liechti N."/>
            <person name="Schurch N."/>
            <person name="Bruggmann R."/>
            <person name="Wittwer M."/>
        </authorList>
    </citation>
    <scope>NUCLEOTIDE SEQUENCE [LARGE SCALE GENOMIC DNA]</scope>
    <source>
        <strain evidence="2 3">ATCC 30894</strain>
    </source>
</reference>
<keyword evidence="1" id="KW-1133">Transmembrane helix</keyword>
<organism evidence="2 3">
    <name type="scientific">Naegleria fowleri</name>
    <name type="common">Brain eating amoeba</name>
    <dbReference type="NCBI Taxonomy" id="5763"/>
    <lineage>
        <taxon>Eukaryota</taxon>
        <taxon>Discoba</taxon>
        <taxon>Heterolobosea</taxon>
        <taxon>Tetramitia</taxon>
        <taxon>Eutetramitia</taxon>
        <taxon>Vahlkampfiidae</taxon>
        <taxon>Naegleria</taxon>
    </lineage>
</organism>
<keyword evidence="1" id="KW-0812">Transmembrane</keyword>
<evidence type="ECO:0000313" key="2">
    <source>
        <dbReference type="EMBL" id="KAF0980363.1"/>
    </source>
</evidence>
<keyword evidence="1" id="KW-0472">Membrane</keyword>
<accession>A0A6A5BQM9</accession>
<evidence type="ECO:0000313" key="3">
    <source>
        <dbReference type="Proteomes" id="UP000444721"/>
    </source>
</evidence>
<dbReference type="GeneID" id="68120792"/>
<feature type="transmembrane region" description="Helical" evidence="1">
    <location>
        <begin position="41"/>
        <end position="70"/>
    </location>
</feature>
<evidence type="ECO:0000256" key="1">
    <source>
        <dbReference type="SAM" id="Phobius"/>
    </source>
</evidence>
<dbReference type="VEuPathDB" id="AmoebaDB:FDP41_013577"/>
<dbReference type="Proteomes" id="UP000444721">
    <property type="component" value="Unassembled WGS sequence"/>
</dbReference>
<name>A0A6A5BQM9_NAEFO</name>
<sequence length="442" mass="50344">MLKIHSRDYYHRTLSSSTLLNIFKLSSSPSSLSSRISVRNISIITTLLLLLVSSYVVVVVVESAIIPMIIGQMTYTLNTSETYTIRELESQYSGLDTYSVLYNIPLIYQRKIDSSLVSIPSIIALFSNTSKAYLVSDPYNFPLGISNVATISGMLPSLFNESVFGREFYIRKLLDWQGVDPSVTPQCNYLANYEKSNSDAEYSKDLFYCDNSALSSRHVFILSSSSGYIQSKHDNTCLQYSAKIDAKTNQYIVFQFLPCVQTSNQLFGYTGQYISVNQFDKVLFVADRMPTVTRIVTPPGSMDVGPFTELNAYGRNLQYPYRVYQFYFEPTYGFNKTVTIDENGPYFYPPLSLSNDSNVYYSNMMTFINTNIGTVLQTNVVNRLYVGYQRQKRSPFPIPPDSLLYTYIFLPIAVFIGGFVTMFLCVMSCWIFVYIKKNYCKP</sequence>
<gene>
    <name evidence="2" type="ORF">FDP41_013577</name>
</gene>
<dbReference type="VEuPathDB" id="AmoebaDB:NF0020100"/>
<dbReference type="VEuPathDB" id="AmoebaDB:NfTy_027920"/>
<dbReference type="RefSeq" id="XP_044565076.1">
    <property type="nucleotide sequence ID" value="XM_044704222.1"/>
</dbReference>
<dbReference type="AlphaFoldDB" id="A0A6A5BQM9"/>
<comment type="caution">
    <text evidence="2">The sequence shown here is derived from an EMBL/GenBank/DDBJ whole genome shotgun (WGS) entry which is preliminary data.</text>
</comment>
<proteinExistence type="predicted"/>